<dbReference type="GeneID" id="26643556"/>
<protein>
    <submittedName>
        <fullName evidence="1">Uncharacterized protein 025</fullName>
    </submittedName>
</protein>
<dbReference type="RefSeq" id="YP_009217108.1">
    <property type="nucleotide sequence ID" value="NC_028999.1"/>
</dbReference>
<sequence>MDKLRLLVDRYQMQQHFIQERFHVPMYELQRLEQRIRKTVESGGYYYMTHLSSGEGYAWLFFSNEDGFKSQIEIRRPKADPATKIPKLEWLKEFLRPLRELDVTDEAKELLTKITKHIRDGGEWEPYVGNGYNQVRLSFKGELKTTLTYHQEVNAL</sequence>
<dbReference type="OrthoDB" id="39479at10239"/>
<reference evidence="1 2" key="1">
    <citation type="journal article" date="2011" name="Microbiology">
        <title>The Pseudomonas aeruginosa generalized transducing phage phiPA3 is a new member of the phiKZ-like group of 'jumbo' phages, and infects model laboratory strains and clinical isolates from cystic fibrosis patients.</title>
        <authorList>
            <person name="Monson R."/>
            <person name="Foulds I."/>
            <person name="Foweraker J."/>
            <person name="Welch M."/>
            <person name="Salmond G.P."/>
        </authorList>
    </citation>
    <scope>NUCLEOTIDE SEQUENCE [LARGE SCALE GENOMIC DNA]</scope>
</reference>
<name>F8SJQ7_BPPA3</name>
<dbReference type="KEGG" id="vg:26643556"/>
<dbReference type="EMBL" id="HQ630627">
    <property type="protein sequence ID" value="AEH03452.1"/>
    <property type="molecule type" value="Genomic_DNA"/>
</dbReference>
<gene>
    <name evidence="1" type="primary">025</name>
</gene>
<evidence type="ECO:0000313" key="1">
    <source>
        <dbReference type="EMBL" id="AEH03452.1"/>
    </source>
</evidence>
<organism evidence="1 2">
    <name type="scientific">Pseudomonas phage PhiPA3</name>
    <name type="common">Pseudomonas aeruginosa phage PhiPA3</name>
    <dbReference type="NCBI Taxonomy" id="998086"/>
    <lineage>
        <taxon>Viruses</taxon>
        <taxon>Duplodnaviria</taxon>
        <taxon>Heunggongvirae</taxon>
        <taxon>Uroviricota</taxon>
        <taxon>Caudoviricetes</taxon>
        <taxon>Chimalliviridae</taxon>
        <taxon>Miltoncavirus</taxon>
        <taxon>Miltoncavirus PhiPA3</taxon>
    </lineage>
</organism>
<accession>F8SJQ7</accession>
<keyword evidence="2" id="KW-1185">Reference proteome</keyword>
<dbReference type="Proteomes" id="UP000008388">
    <property type="component" value="Segment"/>
</dbReference>
<organismHost>
    <name type="scientific">Pseudomonas aeruginosa</name>
    <dbReference type="NCBI Taxonomy" id="287"/>
</organismHost>
<proteinExistence type="predicted"/>
<evidence type="ECO:0000313" key="2">
    <source>
        <dbReference type="Proteomes" id="UP000008388"/>
    </source>
</evidence>